<evidence type="ECO:0000313" key="3">
    <source>
        <dbReference type="EMBL" id="TAY51130.1"/>
    </source>
</evidence>
<keyword evidence="2" id="KW-0560">Oxidoreductase</keyword>
<dbReference type="Gene3D" id="3.40.50.720">
    <property type="entry name" value="NAD(P)-binding Rossmann-like Domain"/>
    <property type="match status" value="1"/>
</dbReference>
<dbReference type="PRINTS" id="PR00081">
    <property type="entry name" value="GDHRDH"/>
</dbReference>
<name>A0A7M3DR87_RHILE</name>
<dbReference type="Proteomes" id="UP000292974">
    <property type="component" value="Unassembled WGS sequence"/>
</dbReference>
<proteinExistence type="inferred from homology"/>
<evidence type="ECO:0000313" key="4">
    <source>
        <dbReference type="Proteomes" id="UP000292974"/>
    </source>
</evidence>
<gene>
    <name evidence="3" type="ORF">ELH90_05155</name>
</gene>
<dbReference type="PRINTS" id="PR00080">
    <property type="entry name" value="SDRFAMILY"/>
</dbReference>
<comment type="caution">
    <text evidence="3">The sequence shown here is derived from an EMBL/GenBank/DDBJ whole genome shotgun (WGS) entry which is preliminary data.</text>
</comment>
<dbReference type="AlphaFoldDB" id="A0A7M3DR87"/>
<dbReference type="Pfam" id="PF13561">
    <property type="entry name" value="adh_short_C2"/>
    <property type="match status" value="1"/>
</dbReference>
<organism evidence="3 4">
    <name type="scientific">Rhizobium leguminosarum</name>
    <dbReference type="NCBI Taxonomy" id="384"/>
    <lineage>
        <taxon>Bacteria</taxon>
        <taxon>Pseudomonadati</taxon>
        <taxon>Pseudomonadota</taxon>
        <taxon>Alphaproteobacteria</taxon>
        <taxon>Hyphomicrobiales</taxon>
        <taxon>Rhizobiaceae</taxon>
        <taxon>Rhizobium/Agrobacterium group</taxon>
        <taxon>Rhizobium</taxon>
    </lineage>
</organism>
<sequence length="263" mass="26754">MFAPSKPNNGVIAMTDTSRKLSGKAALVTGGSRSIGSAIAKRLAADGAAVAITYSASPDKAAAVVKQIEDAGGRAVAIHADSGNPESVRAAVAKTEETFGSLDILVNNAGIALGGPIEEITFENYERMIAVNVTGVFVGTQEAARRMKAGGRIIHIGSSMVRYAAFPTASLYTLTKGAVAGFNRSLVRDLGPKGITVNTVHPGPTDTDMNPDGGPVSQIVGPGMAVGRYGKDYEIASLVAYLAGPEAAFVTGADIVADGGFTA</sequence>
<dbReference type="FunFam" id="3.40.50.720:FF:000084">
    <property type="entry name" value="Short-chain dehydrogenase reductase"/>
    <property type="match status" value="1"/>
</dbReference>
<dbReference type="PANTHER" id="PTHR43639:SF1">
    <property type="entry name" value="SHORT-CHAIN DEHYDROGENASE_REDUCTASE FAMILY PROTEIN"/>
    <property type="match status" value="1"/>
</dbReference>
<dbReference type="InterPro" id="IPR036291">
    <property type="entry name" value="NAD(P)-bd_dom_sf"/>
</dbReference>
<accession>A0A7M3DR87</accession>
<evidence type="ECO:0000256" key="1">
    <source>
        <dbReference type="ARBA" id="ARBA00006484"/>
    </source>
</evidence>
<dbReference type="EMBL" id="SIOP01000001">
    <property type="protein sequence ID" value="TAY51130.1"/>
    <property type="molecule type" value="Genomic_DNA"/>
</dbReference>
<protein>
    <submittedName>
        <fullName evidence="3">3-oxoacyl-ACP reductase FabG</fullName>
    </submittedName>
</protein>
<dbReference type="SUPFAM" id="SSF51735">
    <property type="entry name" value="NAD(P)-binding Rossmann-fold domains"/>
    <property type="match status" value="1"/>
</dbReference>
<comment type="similarity">
    <text evidence="1">Belongs to the short-chain dehydrogenases/reductases (SDR) family.</text>
</comment>
<dbReference type="InterPro" id="IPR002347">
    <property type="entry name" value="SDR_fam"/>
</dbReference>
<evidence type="ECO:0000256" key="2">
    <source>
        <dbReference type="ARBA" id="ARBA00023002"/>
    </source>
</evidence>
<dbReference type="PANTHER" id="PTHR43639">
    <property type="entry name" value="OXIDOREDUCTASE, SHORT-CHAIN DEHYDROGENASE/REDUCTASE FAMILY (AFU_ORTHOLOGUE AFUA_5G02870)"/>
    <property type="match status" value="1"/>
</dbReference>
<reference evidence="3 4" key="1">
    <citation type="submission" date="2019-02" db="EMBL/GenBank/DDBJ databases">
        <title>The genomic architecture of introgression among sibling species of bacteria.</title>
        <authorList>
            <person name="Cavassim M.I.A."/>
            <person name="Moeskjaer S."/>
            <person name="Moslemi C."/>
            <person name="Fields B."/>
            <person name="Bachmann A."/>
            <person name="Vilhjalmsson B."/>
            <person name="Schierup M.H."/>
            <person name="Young J.P.W."/>
            <person name="Andersen S.U."/>
        </authorList>
    </citation>
    <scope>NUCLEOTIDE SEQUENCE [LARGE SCALE GENOMIC DNA]</scope>
    <source>
        <strain evidence="3 4">SM135B</strain>
    </source>
</reference>
<dbReference type="GO" id="GO:0016491">
    <property type="term" value="F:oxidoreductase activity"/>
    <property type="evidence" value="ECO:0007669"/>
    <property type="project" value="UniProtKB-KW"/>
</dbReference>